<organism evidence="2 3">
    <name type="scientific">Colletotrichum godetiae</name>
    <dbReference type="NCBI Taxonomy" id="1209918"/>
    <lineage>
        <taxon>Eukaryota</taxon>
        <taxon>Fungi</taxon>
        <taxon>Dikarya</taxon>
        <taxon>Ascomycota</taxon>
        <taxon>Pezizomycotina</taxon>
        <taxon>Sordariomycetes</taxon>
        <taxon>Hypocreomycetidae</taxon>
        <taxon>Glomerellales</taxon>
        <taxon>Glomerellaceae</taxon>
        <taxon>Colletotrichum</taxon>
        <taxon>Colletotrichum acutatum species complex</taxon>
    </lineage>
</organism>
<feature type="region of interest" description="Disordered" evidence="1">
    <location>
        <begin position="140"/>
        <end position="170"/>
    </location>
</feature>
<dbReference type="GeneID" id="85449968"/>
<evidence type="ECO:0000313" key="3">
    <source>
        <dbReference type="Proteomes" id="UP001224890"/>
    </source>
</evidence>
<protein>
    <submittedName>
        <fullName evidence="2">Uncharacterized protein</fullName>
    </submittedName>
</protein>
<evidence type="ECO:0000313" key="2">
    <source>
        <dbReference type="EMBL" id="KAK1701203.1"/>
    </source>
</evidence>
<proteinExistence type="predicted"/>
<evidence type="ECO:0000256" key="1">
    <source>
        <dbReference type="SAM" id="MobiDB-lite"/>
    </source>
</evidence>
<keyword evidence="3" id="KW-1185">Reference proteome</keyword>
<feature type="compositionally biased region" description="Basic and acidic residues" evidence="1">
    <location>
        <begin position="150"/>
        <end position="170"/>
    </location>
</feature>
<gene>
    <name evidence="2" type="ORF">BDP55DRAFT_11967</name>
</gene>
<sequence>MDLLRCQRLGGGGVWGMYKFLPSPSPPSRYKCSSDLAFFDVPRTSERSAQSPIVPRLVHPFEVSRSTLLPRTRPPIQLSIIYTSRASHIYTIIIMGYYCSNYYGSIHCHNTVSRFGDRCHLCAASKRGASIKDGLLSEAERWGSSTPRPTHGDRRVERASRPARDSRVKN</sequence>
<dbReference type="RefSeq" id="XP_060436958.1">
    <property type="nucleotide sequence ID" value="XM_060565442.1"/>
</dbReference>
<reference evidence="2" key="1">
    <citation type="submission" date="2021-06" db="EMBL/GenBank/DDBJ databases">
        <title>Comparative genomics, transcriptomics and evolutionary studies reveal genomic signatures of adaptation to plant cell wall in hemibiotrophic fungi.</title>
        <authorList>
            <consortium name="DOE Joint Genome Institute"/>
            <person name="Baroncelli R."/>
            <person name="Diaz J.F."/>
            <person name="Benocci T."/>
            <person name="Peng M."/>
            <person name="Battaglia E."/>
            <person name="Haridas S."/>
            <person name="Andreopoulos W."/>
            <person name="Labutti K."/>
            <person name="Pangilinan J."/>
            <person name="Floch G.L."/>
            <person name="Makela M.R."/>
            <person name="Henrissat B."/>
            <person name="Grigoriev I.V."/>
            <person name="Crouch J.A."/>
            <person name="De Vries R.P."/>
            <person name="Sukno S.A."/>
            <person name="Thon M.R."/>
        </authorList>
    </citation>
    <scope>NUCLEOTIDE SEQUENCE</scope>
    <source>
        <strain evidence="2">CBS 193.32</strain>
    </source>
</reference>
<dbReference type="Proteomes" id="UP001224890">
    <property type="component" value="Unassembled WGS sequence"/>
</dbReference>
<dbReference type="EMBL" id="JAHMHR010000001">
    <property type="protein sequence ID" value="KAK1701203.1"/>
    <property type="molecule type" value="Genomic_DNA"/>
</dbReference>
<name>A0AAJ0B0J4_9PEZI</name>
<accession>A0AAJ0B0J4</accession>
<comment type="caution">
    <text evidence="2">The sequence shown here is derived from an EMBL/GenBank/DDBJ whole genome shotgun (WGS) entry which is preliminary data.</text>
</comment>
<dbReference type="AlphaFoldDB" id="A0AAJ0B0J4"/>